<name>A0ABT9I2C8_9GAMM</name>
<reference evidence="1 2" key="1">
    <citation type="submission" date="2022-11" db="EMBL/GenBank/DDBJ databases">
        <title>Viruses from the air-sea interface of a natural surface slick.</title>
        <authorList>
            <person name="Rahlff J."/>
            <person name="Holmfeldt K."/>
        </authorList>
    </citation>
    <scope>NUCLEOTIDE SEQUENCE [LARGE SCALE GENOMIC DNA]</scope>
    <source>
        <strain evidence="1 2">SMS4</strain>
    </source>
</reference>
<proteinExistence type="predicted"/>
<comment type="caution">
    <text evidence="1">The sequence shown here is derived from an EMBL/GenBank/DDBJ whole genome shotgun (WGS) entry which is preliminary data.</text>
</comment>
<evidence type="ECO:0008006" key="3">
    <source>
        <dbReference type="Google" id="ProtNLM"/>
    </source>
</evidence>
<sequence length="284" mass="32061">MKVINKVSIAFALPVLGMLIWFLVQPSSASTDTECGSNAYLIKHFWFNKGIKEENKRDVNWGDRIDVTSVPDELPNLQKTFFTKAMQLPIDASDQQVRAVFSSKPEIGELMGIKGFTLRRTDNKNQYTSMQIQKYKGCLSNIQILGFGVETYTLNYDLLVPSGYFASNKNRENTCQLGKIDSQQFVYTVNGVSVSTGKIAGAIPKPITEAFSDWGRFNDNSEYLYELLGEPVIKGTVLSWVIRDDTLGDISVEMDVEQYCSKALTFRWQQAGNQHQLLKLNIYS</sequence>
<dbReference type="EMBL" id="JAPJDZ010000054">
    <property type="protein sequence ID" value="MDP5137545.1"/>
    <property type="molecule type" value="Genomic_DNA"/>
</dbReference>
<keyword evidence="2" id="KW-1185">Reference proteome</keyword>
<evidence type="ECO:0000313" key="1">
    <source>
        <dbReference type="EMBL" id="MDP5137545.1"/>
    </source>
</evidence>
<dbReference type="RefSeq" id="WP_305976859.1">
    <property type="nucleotide sequence ID" value="NZ_JAPJDZ010000054.1"/>
</dbReference>
<protein>
    <recommendedName>
        <fullName evidence="3">Lipoprotein</fullName>
    </recommendedName>
</protein>
<accession>A0ABT9I2C8</accession>
<organism evidence="1 2">
    <name type="scientific">Rheinheimera baltica</name>
    <dbReference type="NCBI Taxonomy" id="67576"/>
    <lineage>
        <taxon>Bacteria</taxon>
        <taxon>Pseudomonadati</taxon>
        <taxon>Pseudomonadota</taxon>
        <taxon>Gammaproteobacteria</taxon>
        <taxon>Chromatiales</taxon>
        <taxon>Chromatiaceae</taxon>
        <taxon>Rheinheimera</taxon>
    </lineage>
</organism>
<evidence type="ECO:0000313" key="2">
    <source>
        <dbReference type="Proteomes" id="UP001231109"/>
    </source>
</evidence>
<gene>
    <name evidence="1" type="ORF">ORJ04_16435</name>
</gene>
<dbReference type="Proteomes" id="UP001231109">
    <property type="component" value="Unassembled WGS sequence"/>
</dbReference>